<keyword evidence="4" id="KW-0493">Microtubule</keyword>
<evidence type="ECO:0000256" key="4">
    <source>
        <dbReference type="ARBA" id="ARBA00022701"/>
    </source>
</evidence>
<dbReference type="Proteomes" id="UP000006038">
    <property type="component" value="Chromosome 12"/>
</dbReference>
<dbReference type="PANTHER" id="PTHR14326">
    <property type="entry name" value="TARGETING PROTEIN FOR XKLP2"/>
    <property type="match status" value="1"/>
</dbReference>
<proteinExistence type="inferred from homology"/>
<sequence>MATPVRRASRARRPFAVVAVAPSAAEMNRENVDGEALSFSQCLRRFGKLAVAGEARPGGGRVAKKCSTPAAAYDAPRAPLWDCSEEREKIRARLSSPDDDGAEAEGEGRRGGGDGSRKRTRRSVALREAMVGLPEPGEGRVRYMVDTFERLLSLSSDPGQQQSRCATAATRRRRRRKTKKTPEARMTGPSWPPARPDEIDVSYPSIASSSEVSFSIHGVRLRRSSARDEPRLRKRGDSISSSERSWSRKKIGVTIQRPFNLRTEKRGRMKEESLVQRMKNKLMEEERLRNPLAQGLPWTTDVPKNPMKPLMKEPTEPIDVVLHSEVRAVGRARFDHQVAERNSFLEKLNMERERQQKLDEELEIKQLRKEQVPRAHPMPDFSRPFVPKRSVKPQTVPREPKLHPRLSRSNSKT</sequence>
<name>J3NEF1_ORYBR</name>
<feature type="compositionally biased region" description="Basic and acidic residues" evidence="6">
    <location>
        <begin position="225"/>
        <end position="237"/>
    </location>
</feature>
<dbReference type="HOGENOM" id="CLU_043089_0_0_1"/>
<keyword evidence="3" id="KW-0963">Cytoplasm</keyword>
<dbReference type="GO" id="GO:0008017">
    <property type="term" value="F:microtubule binding"/>
    <property type="evidence" value="ECO:0007669"/>
    <property type="project" value="TreeGrafter"/>
</dbReference>
<comment type="similarity">
    <text evidence="2">Belongs to the TPX2 family.</text>
</comment>
<dbReference type="GO" id="GO:0005880">
    <property type="term" value="C:nuclear microtubule"/>
    <property type="evidence" value="ECO:0007669"/>
    <property type="project" value="TreeGrafter"/>
</dbReference>
<dbReference type="GO" id="GO:0030295">
    <property type="term" value="F:protein kinase activator activity"/>
    <property type="evidence" value="ECO:0007669"/>
    <property type="project" value="TreeGrafter"/>
</dbReference>
<reference evidence="8" key="2">
    <citation type="submission" date="2013-04" db="UniProtKB">
        <authorList>
            <consortium name="EnsemblPlants"/>
        </authorList>
    </citation>
    <scope>IDENTIFICATION</scope>
</reference>
<keyword evidence="5" id="KW-0206">Cytoskeleton</keyword>
<evidence type="ECO:0000256" key="2">
    <source>
        <dbReference type="ARBA" id="ARBA00005885"/>
    </source>
</evidence>
<organism evidence="8">
    <name type="scientific">Oryza brachyantha</name>
    <name type="common">malo sina</name>
    <dbReference type="NCBI Taxonomy" id="4533"/>
    <lineage>
        <taxon>Eukaryota</taxon>
        <taxon>Viridiplantae</taxon>
        <taxon>Streptophyta</taxon>
        <taxon>Embryophyta</taxon>
        <taxon>Tracheophyta</taxon>
        <taxon>Spermatophyta</taxon>
        <taxon>Magnoliopsida</taxon>
        <taxon>Liliopsida</taxon>
        <taxon>Poales</taxon>
        <taxon>Poaceae</taxon>
        <taxon>BOP clade</taxon>
        <taxon>Oryzoideae</taxon>
        <taxon>Oryzeae</taxon>
        <taxon>Oryzinae</taxon>
        <taxon>Oryza</taxon>
    </lineage>
</organism>
<feature type="region of interest" description="Disordered" evidence="6">
    <location>
        <begin position="223"/>
        <end position="245"/>
    </location>
</feature>
<evidence type="ECO:0000313" key="9">
    <source>
        <dbReference type="Proteomes" id="UP000006038"/>
    </source>
</evidence>
<evidence type="ECO:0000313" key="8">
    <source>
        <dbReference type="EnsemblPlants" id="OB12G23590.1"/>
    </source>
</evidence>
<reference evidence="8" key="1">
    <citation type="journal article" date="2013" name="Nat. Commun.">
        <title>Whole-genome sequencing of Oryza brachyantha reveals mechanisms underlying Oryza genome evolution.</title>
        <authorList>
            <person name="Chen J."/>
            <person name="Huang Q."/>
            <person name="Gao D."/>
            <person name="Wang J."/>
            <person name="Lang Y."/>
            <person name="Liu T."/>
            <person name="Li B."/>
            <person name="Bai Z."/>
            <person name="Luis Goicoechea J."/>
            <person name="Liang C."/>
            <person name="Chen C."/>
            <person name="Zhang W."/>
            <person name="Sun S."/>
            <person name="Liao Y."/>
            <person name="Zhang X."/>
            <person name="Yang L."/>
            <person name="Song C."/>
            <person name="Wang M."/>
            <person name="Shi J."/>
            <person name="Liu G."/>
            <person name="Liu J."/>
            <person name="Zhou H."/>
            <person name="Zhou W."/>
            <person name="Yu Q."/>
            <person name="An N."/>
            <person name="Chen Y."/>
            <person name="Cai Q."/>
            <person name="Wang B."/>
            <person name="Liu B."/>
            <person name="Min J."/>
            <person name="Huang Y."/>
            <person name="Wu H."/>
            <person name="Li Z."/>
            <person name="Zhang Y."/>
            <person name="Yin Y."/>
            <person name="Song W."/>
            <person name="Jiang J."/>
            <person name="Jackson S.A."/>
            <person name="Wing R.A."/>
            <person name="Wang J."/>
            <person name="Chen M."/>
        </authorList>
    </citation>
    <scope>NUCLEOTIDE SEQUENCE [LARGE SCALE GENOMIC DNA]</scope>
    <source>
        <strain evidence="8">cv. IRGC 101232</strain>
    </source>
</reference>
<feature type="region of interest" description="Disordered" evidence="6">
    <location>
        <begin position="368"/>
        <end position="413"/>
    </location>
</feature>
<evidence type="ECO:0000256" key="6">
    <source>
        <dbReference type="SAM" id="MobiDB-lite"/>
    </source>
</evidence>
<dbReference type="EnsemblPlants" id="OB12G23590.1">
    <property type="protein sequence ID" value="OB12G23590.1"/>
    <property type="gene ID" value="OB12G23590"/>
</dbReference>
<evidence type="ECO:0000256" key="1">
    <source>
        <dbReference type="ARBA" id="ARBA00004245"/>
    </source>
</evidence>
<dbReference type="InterPro" id="IPR027329">
    <property type="entry name" value="TPX2_C"/>
</dbReference>
<keyword evidence="9" id="KW-1185">Reference proteome</keyword>
<dbReference type="GO" id="GO:0005819">
    <property type="term" value="C:spindle"/>
    <property type="evidence" value="ECO:0007669"/>
    <property type="project" value="InterPro"/>
</dbReference>
<feature type="compositionally biased region" description="Basic and acidic residues" evidence="6">
    <location>
        <begin position="106"/>
        <end position="117"/>
    </location>
</feature>
<dbReference type="PANTHER" id="PTHR14326:SF25">
    <property type="entry name" value="OS12G0577000 PROTEIN"/>
    <property type="match status" value="1"/>
</dbReference>
<accession>J3NEF1</accession>
<feature type="domain" description="TPX2 C-terminal" evidence="7">
    <location>
        <begin position="321"/>
        <end position="395"/>
    </location>
</feature>
<dbReference type="InterPro" id="IPR009675">
    <property type="entry name" value="TPX2_fam"/>
</dbReference>
<feature type="compositionally biased region" description="Polar residues" evidence="6">
    <location>
        <begin position="154"/>
        <end position="165"/>
    </location>
</feature>
<dbReference type="GO" id="GO:0090307">
    <property type="term" value="P:mitotic spindle assembly"/>
    <property type="evidence" value="ECO:0007669"/>
    <property type="project" value="TreeGrafter"/>
</dbReference>
<feature type="compositionally biased region" description="Basic residues" evidence="6">
    <location>
        <begin position="170"/>
        <end position="179"/>
    </location>
</feature>
<dbReference type="OMA" id="GSCAKRC"/>
<feature type="region of interest" description="Disordered" evidence="6">
    <location>
        <begin position="294"/>
        <end position="316"/>
    </location>
</feature>
<dbReference type="GO" id="GO:0060236">
    <property type="term" value="P:regulation of mitotic spindle organization"/>
    <property type="evidence" value="ECO:0007669"/>
    <property type="project" value="InterPro"/>
</dbReference>
<feature type="region of interest" description="Disordered" evidence="6">
    <location>
        <begin position="89"/>
        <end position="123"/>
    </location>
</feature>
<comment type="subcellular location">
    <subcellularLocation>
        <location evidence="1">Cytoplasm</location>
        <location evidence="1">Cytoskeleton</location>
    </subcellularLocation>
</comment>
<evidence type="ECO:0000259" key="7">
    <source>
        <dbReference type="Pfam" id="PF06886"/>
    </source>
</evidence>
<evidence type="ECO:0000256" key="5">
    <source>
        <dbReference type="ARBA" id="ARBA00023212"/>
    </source>
</evidence>
<feature type="region of interest" description="Disordered" evidence="6">
    <location>
        <begin position="154"/>
        <end position="198"/>
    </location>
</feature>
<dbReference type="AlphaFoldDB" id="J3NEF1"/>
<dbReference type="eggNOG" id="ENOG502R3CF">
    <property type="taxonomic scope" value="Eukaryota"/>
</dbReference>
<dbReference type="Pfam" id="PF06886">
    <property type="entry name" value="TPX2"/>
    <property type="match status" value="1"/>
</dbReference>
<evidence type="ECO:0000256" key="3">
    <source>
        <dbReference type="ARBA" id="ARBA00022490"/>
    </source>
</evidence>
<protein>
    <recommendedName>
        <fullName evidence="7">TPX2 C-terminal domain-containing protein</fullName>
    </recommendedName>
</protein>
<dbReference type="Gramene" id="OB12G23590.1">
    <property type="protein sequence ID" value="OB12G23590.1"/>
    <property type="gene ID" value="OB12G23590"/>
</dbReference>